<dbReference type="SUPFAM" id="SSF51735">
    <property type="entry name" value="NAD(P)-binding Rossmann-fold domains"/>
    <property type="match status" value="1"/>
</dbReference>
<evidence type="ECO:0000256" key="3">
    <source>
        <dbReference type="SAM" id="MobiDB-lite"/>
    </source>
</evidence>
<dbReference type="GO" id="GO:0016491">
    <property type="term" value="F:oxidoreductase activity"/>
    <property type="evidence" value="ECO:0007669"/>
    <property type="project" value="UniProtKB-KW"/>
</dbReference>
<feature type="domain" description="GFO/IDH/MocA-like oxidoreductase" evidence="5">
    <location>
        <begin position="154"/>
        <end position="268"/>
    </location>
</feature>
<dbReference type="InterPro" id="IPR055170">
    <property type="entry name" value="GFO_IDH_MocA-like_dom"/>
</dbReference>
<dbReference type="Gene3D" id="3.30.360.10">
    <property type="entry name" value="Dihydrodipicolinate Reductase, domain 2"/>
    <property type="match status" value="1"/>
</dbReference>
<reference evidence="6 7" key="1">
    <citation type="submission" date="2019-04" db="EMBL/GenBank/DDBJ databases">
        <authorList>
            <person name="Feng G."/>
            <person name="Zhu H."/>
        </authorList>
    </citation>
    <scope>NUCLEOTIDE SEQUENCE [LARGE SCALE GENOMIC DNA]</scope>
    <source>
        <strain evidence="6 7">6HR-1</strain>
    </source>
</reference>
<dbReference type="Pfam" id="PF01408">
    <property type="entry name" value="GFO_IDH_MocA"/>
    <property type="match status" value="1"/>
</dbReference>
<dbReference type="GO" id="GO:0000166">
    <property type="term" value="F:nucleotide binding"/>
    <property type="evidence" value="ECO:0007669"/>
    <property type="project" value="InterPro"/>
</dbReference>
<dbReference type="Pfam" id="PF22725">
    <property type="entry name" value="GFO_IDH_MocA_C3"/>
    <property type="match status" value="1"/>
</dbReference>
<gene>
    <name evidence="6" type="ORF">EU555_31710</name>
</gene>
<dbReference type="EMBL" id="SRLB01000042">
    <property type="protein sequence ID" value="TGD94606.1"/>
    <property type="molecule type" value="Genomic_DNA"/>
</dbReference>
<dbReference type="InterPro" id="IPR000683">
    <property type="entry name" value="Gfo/Idh/MocA-like_OxRdtase_N"/>
</dbReference>
<evidence type="ECO:0000259" key="4">
    <source>
        <dbReference type="Pfam" id="PF01408"/>
    </source>
</evidence>
<dbReference type="PANTHER" id="PTHR22604">
    <property type="entry name" value="OXIDOREDUCTASES"/>
    <property type="match status" value="1"/>
</dbReference>
<dbReference type="InterPro" id="IPR036291">
    <property type="entry name" value="NAD(P)-bd_dom_sf"/>
</dbReference>
<dbReference type="AlphaFoldDB" id="A0A4Z0NFR5"/>
<dbReference type="PANTHER" id="PTHR22604:SF105">
    <property type="entry name" value="TRANS-1,2-DIHYDROBENZENE-1,2-DIOL DEHYDROGENASE"/>
    <property type="match status" value="1"/>
</dbReference>
<dbReference type="Proteomes" id="UP000297535">
    <property type="component" value="Unassembled WGS sequence"/>
</dbReference>
<organism evidence="6 7">
    <name type="scientific">Methylobacterium nonmethylotrophicum</name>
    <dbReference type="NCBI Taxonomy" id="1141884"/>
    <lineage>
        <taxon>Bacteria</taxon>
        <taxon>Pseudomonadati</taxon>
        <taxon>Pseudomonadota</taxon>
        <taxon>Alphaproteobacteria</taxon>
        <taxon>Hyphomicrobiales</taxon>
        <taxon>Methylobacteriaceae</taxon>
        <taxon>Methylobacterium</taxon>
    </lineage>
</organism>
<evidence type="ECO:0000259" key="5">
    <source>
        <dbReference type="Pfam" id="PF22725"/>
    </source>
</evidence>
<protein>
    <submittedName>
        <fullName evidence="6">Gfo/Idh/MocA family oxidoreductase</fullName>
    </submittedName>
</protein>
<dbReference type="InterPro" id="IPR050984">
    <property type="entry name" value="Gfo/Idh/MocA_domain"/>
</dbReference>
<accession>A0A4Z0NFR5</accession>
<name>A0A4Z0NFR5_9HYPH</name>
<keyword evidence="7" id="KW-1185">Reference proteome</keyword>
<proteinExistence type="inferred from homology"/>
<dbReference type="InterPro" id="IPR008354">
    <property type="entry name" value="Glc-Fru_OxRdtase_bac"/>
</dbReference>
<feature type="domain" description="Gfo/Idh/MocA-like oxidoreductase N-terminal" evidence="4">
    <location>
        <begin position="19"/>
        <end position="141"/>
    </location>
</feature>
<feature type="region of interest" description="Disordered" evidence="3">
    <location>
        <begin position="362"/>
        <end position="389"/>
    </location>
</feature>
<keyword evidence="2" id="KW-0560">Oxidoreductase</keyword>
<dbReference type="SUPFAM" id="SSF55347">
    <property type="entry name" value="Glyceraldehyde-3-phosphate dehydrogenase-like, C-terminal domain"/>
    <property type="match status" value="1"/>
</dbReference>
<comment type="caution">
    <text evidence="6">The sequence shown here is derived from an EMBL/GenBank/DDBJ whole genome shotgun (WGS) entry which is preliminary data.</text>
</comment>
<evidence type="ECO:0000313" key="7">
    <source>
        <dbReference type="Proteomes" id="UP000297535"/>
    </source>
</evidence>
<comment type="similarity">
    <text evidence="1">Belongs to the Gfo/Idh/MocA family.</text>
</comment>
<evidence type="ECO:0000256" key="1">
    <source>
        <dbReference type="ARBA" id="ARBA00010928"/>
    </source>
</evidence>
<dbReference type="OrthoDB" id="9774191at2"/>
<dbReference type="PRINTS" id="PR01775">
    <property type="entry name" value="GLFROXRDTASE"/>
</dbReference>
<evidence type="ECO:0000313" key="6">
    <source>
        <dbReference type="EMBL" id="TGD94606.1"/>
    </source>
</evidence>
<dbReference type="Gene3D" id="3.40.50.720">
    <property type="entry name" value="NAD(P)-binding Rossmann-like Domain"/>
    <property type="match status" value="1"/>
</dbReference>
<evidence type="ECO:0000256" key="2">
    <source>
        <dbReference type="ARBA" id="ARBA00023002"/>
    </source>
</evidence>
<sequence length="389" mass="41684">MSITGSIAGALGLTPARKVRYAFVGLGDIAQEAMLPGVAHTGNSEVAALVTSDPAKARALGERYGVAATYCYEQFDVLLRSGTVDALYLATPNWRHADFAVPALRAGLHVLVEKPLEISLAQCRVILDAARASRARLMVAYRLHFEPATLATLDLVRSGRLGEILAFTSTFTQRVAPDNHRARSGVAAGPVFDMGPYPVNAARAVFGAEPTEVVSALGFRHPDSGLGDFDDTVAVTLRFPGDRLAQFVLSYVGNTRDTYTIAGTEGSVTVDPAFLYGKPLEQVTVLGEERSHARFKNTDHFGGELKYFSDCILAERDPEPDGEEGYADVRVLDGIVRALETGGSVTLEPFARARRIDTRAQEQTLSAVASPPLVNASNPGLGKDRVPKN</sequence>
<dbReference type="RefSeq" id="WP_135419324.1">
    <property type="nucleotide sequence ID" value="NZ_SRLB01000042.1"/>
</dbReference>